<gene>
    <name evidence="1" type="ORF">ETE84_04990</name>
</gene>
<dbReference type="EMBL" id="SDCO01000002">
    <property type="protein sequence ID" value="TCX64830.1"/>
    <property type="molecule type" value="Genomic_DNA"/>
</dbReference>
<comment type="caution">
    <text evidence="1">The sequence shown here is derived from an EMBL/GenBank/DDBJ whole genome shotgun (WGS) entry which is preliminary data.</text>
</comment>
<organism evidence="1">
    <name type="scientific">Klebsiella quasipneumoniae</name>
    <dbReference type="NCBI Taxonomy" id="1463165"/>
    <lineage>
        <taxon>Bacteria</taxon>
        <taxon>Pseudomonadati</taxon>
        <taxon>Pseudomonadota</taxon>
        <taxon>Gammaproteobacteria</taxon>
        <taxon>Enterobacterales</taxon>
        <taxon>Enterobacteriaceae</taxon>
        <taxon>Klebsiella/Raoultella group</taxon>
        <taxon>Klebsiella</taxon>
        <taxon>Klebsiella pneumoniae complex</taxon>
    </lineage>
</organism>
<protein>
    <submittedName>
        <fullName evidence="1">Uncharacterized protein</fullName>
    </submittedName>
</protein>
<proteinExistence type="predicted"/>
<name>A0A483KTP0_9ENTR</name>
<sequence length="64" mass="7154">MTIITHAIRRLMKDRAMSILSTDYAQVAGIFSLKIRFSSHVKAVNRTSSGAFPQLSHFSVDNMV</sequence>
<dbReference type="AlphaFoldDB" id="A0A483KTP0"/>
<reference evidence="1" key="1">
    <citation type="submission" date="2019-01" db="EMBL/GenBank/DDBJ databases">
        <authorList>
            <person name="Lista F."/>
            <person name="Anselmo A."/>
        </authorList>
    </citation>
    <scope>NUCLEOTIDE SEQUENCE</scope>
    <source>
        <strain evidence="1">8S</strain>
    </source>
</reference>
<accession>A0A483KTP0</accession>
<evidence type="ECO:0000313" key="1">
    <source>
        <dbReference type="EMBL" id="TCX64830.1"/>
    </source>
</evidence>